<dbReference type="PRINTS" id="PR00455">
    <property type="entry name" value="HTHTETR"/>
</dbReference>
<evidence type="ECO:0000256" key="3">
    <source>
        <dbReference type="PROSITE-ProRule" id="PRU00335"/>
    </source>
</evidence>
<evidence type="ECO:0000256" key="1">
    <source>
        <dbReference type="ARBA" id="ARBA00023054"/>
    </source>
</evidence>
<dbReference type="PROSITE" id="PS50977">
    <property type="entry name" value="HTH_TETR_2"/>
    <property type="match status" value="1"/>
</dbReference>
<dbReference type="OrthoDB" id="4541465at2"/>
<dbReference type="PATRIC" id="fig|930169.3.peg.1320"/>
<dbReference type="Gene3D" id="1.10.357.10">
    <property type="entry name" value="Tetracycline Repressor, domain 2"/>
    <property type="match status" value="1"/>
</dbReference>
<evidence type="ECO:0000256" key="2">
    <source>
        <dbReference type="ARBA" id="ARBA00023125"/>
    </source>
</evidence>
<keyword evidence="6" id="KW-1185">Reference proteome</keyword>
<sequence>MNTKQRQRQVKPAEVRLDELVTAAQALFLDKGVDATTVGDIVERAGVAKGTFYHYFNAKTDLLPALRERFTHRFLERVSAAVEACGVDDWPGRLTAWFTSSLHAYQVDFQLHDLVYAGHHHDRDNPDLDAVVGQVEAILRDGGDAGAWPVSDWQRLATMAYWSMHGLADAAIARGGVDSDELGAFLSRRFLAMLRGVEN</sequence>
<dbReference type="RefSeq" id="WP_014993707.1">
    <property type="nucleotide sequence ID" value="NC_018691.1"/>
</dbReference>
<dbReference type="InterPro" id="IPR023772">
    <property type="entry name" value="DNA-bd_HTH_TetR-type_CS"/>
</dbReference>
<dbReference type="PANTHER" id="PTHR30055">
    <property type="entry name" value="HTH-TYPE TRANSCRIPTIONAL REGULATOR RUTR"/>
    <property type="match status" value="1"/>
</dbReference>
<dbReference type="KEGG" id="adi:B5T_01347"/>
<evidence type="ECO:0000313" key="5">
    <source>
        <dbReference type="EMBL" id="AFT69629.1"/>
    </source>
</evidence>
<dbReference type="eggNOG" id="COG1309">
    <property type="taxonomic scope" value="Bacteria"/>
</dbReference>
<feature type="DNA-binding region" description="H-T-H motif" evidence="3">
    <location>
        <begin position="37"/>
        <end position="56"/>
    </location>
</feature>
<proteinExistence type="predicted"/>
<dbReference type="PROSITE" id="PS01081">
    <property type="entry name" value="HTH_TETR_1"/>
    <property type="match status" value="1"/>
</dbReference>
<dbReference type="InterPro" id="IPR001647">
    <property type="entry name" value="HTH_TetR"/>
</dbReference>
<dbReference type="PANTHER" id="PTHR30055:SF183">
    <property type="entry name" value="NUCLEOID OCCLUSION FACTOR SLMA"/>
    <property type="match status" value="1"/>
</dbReference>
<dbReference type="AlphaFoldDB" id="K0C7Z3"/>
<feature type="domain" description="HTH tetR-type" evidence="4">
    <location>
        <begin position="14"/>
        <end position="74"/>
    </location>
</feature>
<evidence type="ECO:0000313" key="6">
    <source>
        <dbReference type="Proteomes" id="UP000006286"/>
    </source>
</evidence>
<protein>
    <submittedName>
        <fullName evidence="5">Putative transcriptional regulator</fullName>
    </submittedName>
</protein>
<dbReference type="HOGENOM" id="CLU_069356_29_0_6"/>
<reference evidence="5 6" key="1">
    <citation type="journal article" date="2012" name="J. Bacteriol.">
        <title>Complete genome sequence of Alcanivorax dieselolei type strain B5.</title>
        <authorList>
            <person name="Lai Q."/>
            <person name="Li W."/>
            <person name="Shao Z."/>
        </authorList>
    </citation>
    <scope>NUCLEOTIDE SEQUENCE [LARGE SCALE GENOMIC DNA]</scope>
    <source>
        <strain evidence="6">DSM 16502 / CGMCC 1.3690 / B-5</strain>
    </source>
</reference>
<name>K0C7Z3_ALCDB</name>
<accession>K0C7Z3</accession>
<dbReference type="SUPFAM" id="SSF46689">
    <property type="entry name" value="Homeodomain-like"/>
    <property type="match status" value="1"/>
</dbReference>
<dbReference type="STRING" id="930169.B5T_01347"/>
<keyword evidence="2 3" id="KW-0238">DNA-binding</keyword>
<evidence type="ECO:0000259" key="4">
    <source>
        <dbReference type="PROSITE" id="PS50977"/>
    </source>
</evidence>
<keyword evidence="1" id="KW-0175">Coiled coil</keyword>
<dbReference type="Pfam" id="PF00440">
    <property type="entry name" value="TetR_N"/>
    <property type="match status" value="1"/>
</dbReference>
<dbReference type="GO" id="GO:0000976">
    <property type="term" value="F:transcription cis-regulatory region binding"/>
    <property type="evidence" value="ECO:0007669"/>
    <property type="project" value="TreeGrafter"/>
</dbReference>
<dbReference type="EMBL" id="CP003466">
    <property type="protein sequence ID" value="AFT69629.1"/>
    <property type="molecule type" value="Genomic_DNA"/>
</dbReference>
<gene>
    <name evidence="5" type="ordered locus">B5T_01347</name>
</gene>
<organism evidence="5 6">
    <name type="scientific">Alcanivorax dieselolei (strain DSM 16502 / CGMCC 1.3690 / MCCC 1A00001 / B-5)</name>
    <name type="common">Alloalcanivorax dieselolei</name>
    <dbReference type="NCBI Taxonomy" id="930169"/>
    <lineage>
        <taxon>Bacteria</taxon>
        <taxon>Pseudomonadati</taxon>
        <taxon>Pseudomonadota</taxon>
        <taxon>Gammaproteobacteria</taxon>
        <taxon>Oceanospirillales</taxon>
        <taxon>Alcanivoracaceae</taxon>
        <taxon>Alloalcanivorax</taxon>
    </lineage>
</organism>
<dbReference type="InterPro" id="IPR050109">
    <property type="entry name" value="HTH-type_TetR-like_transc_reg"/>
</dbReference>
<dbReference type="GO" id="GO:0003700">
    <property type="term" value="F:DNA-binding transcription factor activity"/>
    <property type="evidence" value="ECO:0007669"/>
    <property type="project" value="TreeGrafter"/>
</dbReference>
<dbReference type="InterPro" id="IPR009057">
    <property type="entry name" value="Homeodomain-like_sf"/>
</dbReference>
<dbReference type="Proteomes" id="UP000006286">
    <property type="component" value="Chromosome"/>
</dbReference>